<dbReference type="Gene3D" id="3.30.40.10">
    <property type="entry name" value="Zinc/RING finger domain, C3HC4 (zinc finger)"/>
    <property type="match status" value="1"/>
</dbReference>
<dbReference type="PANTHER" id="PTHR13510:SF44">
    <property type="entry name" value="RABENOSYN-5"/>
    <property type="match status" value="1"/>
</dbReference>
<comment type="caution">
    <text evidence="6">The sequence shown here is derived from an EMBL/GenBank/DDBJ whole genome shotgun (WGS) entry which is preliminary data.</text>
</comment>
<dbReference type="GO" id="GO:0008270">
    <property type="term" value="F:zinc ion binding"/>
    <property type="evidence" value="ECO:0007669"/>
    <property type="project" value="UniProtKB-KW"/>
</dbReference>
<gene>
    <name evidence="6" type="ORF">Poli38472_012563</name>
</gene>
<dbReference type="SUPFAM" id="SSF57903">
    <property type="entry name" value="FYVE/PHD zinc finger"/>
    <property type="match status" value="1"/>
</dbReference>
<dbReference type="PANTHER" id="PTHR13510">
    <property type="entry name" value="FYVE-FINGER-CONTAINING RAB5 EFFECTOR PROTEIN RABENOSYN-5-RELATED"/>
    <property type="match status" value="1"/>
</dbReference>
<dbReference type="InterPro" id="IPR017455">
    <property type="entry name" value="Znf_FYVE-rel"/>
</dbReference>
<keyword evidence="3" id="KW-0862">Zinc</keyword>
<dbReference type="InterPro" id="IPR011011">
    <property type="entry name" value="Znf_FYVE_PHD"/>
</dbReference>
<organism evidence="6 7">
    <name type="scientific">Pythium oligandrum</name>
    <name type="common">Mycoparasitic fungus</name>
    <dbReference type="NCBI Taxonomy" id="41045"/>
    <lineage>
        <taxon>Eukaryota</taxon>
        <taxon>Sar</taxon>
        <taxon>Stramenopiles</taxon>
        <taxon>Oomycota</taxon>
        <taxon>Peronosporomycetes</taxon>
        <taxon>Pythiales</taxon>
        <taxon>Pythiaceae</taxon>
        <taxon>Pythium</taxon>
    </lineage>
</organism>
<evidence type="ECO:0000313" key="7">
    <source>
        <dbReference type="Proteomes" id="UP000794436"/>
    </source>
</evidence>
<evidence type="ECO:0000256" key="4">
    <source>
        <dbReference type="PROSITE-ProRule" id="PRU00091"/>
    </source>
</evidence>
<dbReference type="InterPro" id="IPR013083">
    <property type="entry name" value="Znf_RING/FYVE/PHD"/>
</dbReference>
<proteinExistence type="predicted"/>
<keyword evidence="7" id="KW-1185">Reference proteome</keyword>
<evidence type="ECO:0000259" key="5">
    <source>
        <dbReference type="PROSITE" id="PS50178"/>
    </source>
</evidence>
<dbReference type="CDD" id="cd00065">
    <property type="entry name" value="FYVE_like_SF"/>
    <property type="match status" value="1"/>
</dbReference>
<name>A0A8K1CDP1_PYTOL</name>
<evidence type="ECO:0000313" key="6">
    <source>
        <dbReference type="EMBL" id="TMW61372.1"/>
    </source>
</evidence>
<keyword evidence="1" id="KW-0479">Metal-binding</keyword>
<dbReference type="InterPro" id="IPR052727">
    <property type="entry name" value="Rab4/Rab5_effector"/>
</dbReference>
<evidence type="ECO:0000256" key="3">
    <source>
        <dbReference type="ARBA" id="ARBA00022833"/>
    </source>
</evidence>
<evidence type="ECO:0000256" key="1">
    <source>
        <dbReference type="ARBA" id="ARBA00022723"/>
    </source>
</evidence>
<reference evidence="6" key="1">
    <citation type="submission" date="2019-03" db="EMBL/GenBank/DDBJ databases">
        <title>Long read genome sequence of the mycoparasitic Pythium oligandrum ATCC 38472 isolated from sugarbeet rhizosphere.</title>
        <authorList>
            <person name="Gaulin E."/>
        </authorList>
    </citation>
    <scope>NUCLEOTIDE SEQUENCE</scope>
    <source>
        <strain evidence="6">ATCC 38472_TT</strain>
    </source>
</reference>
<dbReference type="Proteomes" id="UP000794436">
    <property type="component" value="Unassembled WGS sequence"/>
</dbReference>
<protein>
    <recommendedName>
        <fullName evidence="5">FYVE-type domain-containing protein</fullName>
    </recommendedName>
</protein>
<sequence>MNKRQLPSHALPNLRLSPSEEQDVITRTNAMVQRALVLEREFHHQGARINEREWKEITAVDNFRVYRPRTPKKKHRFSIDKRRTSTNMISSSGTWHSATSTSTTEEEEIASTSRNFSHVMCAGYLEGTLEDFLFGSFDGDERSWKIRAAYMKDKFADSRIFAKIVRPTPEEPYRFVGIKWFAVEVPAIIDSFLHMRDTFVMESTGMADDEDGVPYAYFLFHDYDHPDLPELTEFGIIRNRLSICFIARQIAPDRIYIHARGYVNVGGDVIKSVGLTVAGVSLASTANSIEASYGKKLTWLMSRHLEQRRALLVNGRGHSHECHACQKPTNKLLSRSSACNVCGFTFCSKCTVHRKVVADVETLELSSKALSFCYPCVIKAKKYHPHEIALDTLVPATMSRKENVSRRKAFSTWVPPAPLGAY</sequence>
<dbReference type="PROSITE" id="PS50178">
    <property type="entry name" value="ZF_FYVE"/>
    <property type="match status" value="1"/>
</dbReference>
<feature type="domain" description="FYVE-type" evidence="5">
    <location>
        <begin position="316"/>
        <end position="381"/>
    </location>
</feature>
<dbReference type="EMBL" id="SPLM01000076">
    <property type="protein sequence ID" value="TMW61372.1"/>
    <property type="molecule type" value="Genomic_DNA"/>
</dbReference>
<keyword evidence="2 4" id="KW-0863">Zinc-finger</keyword>
<dbReference type="AlphaFoldDB" id="A0A8K1CDP1"/>
<accession>A0A8K1CDP1</accession>
<evidence type="ECO:0000256" key="2">
    <source>
        <dbReference type="ARBA" id="ARBA00022771"/>
    </source>
</evidence>